<comment type="similarity">
    <text evidence="1">Belongs to the SfsA family.</text>
</comment>
<dbReference type="PANTHER" id="PTHR30545:SF2">
    <property type="entry name" value="SUGAR FERMENTATION STIMULATION PROTEIN A"/>
    <property type="match status" value="1"/>
</dbReference>
<dbReference type="InterPro" id="IPR040452">
    <property type="entry name" value="SfsA_C"/>
</dbReference>
<feature type="domain" description="SfsA N-terminal OB" evidence="3">
    <location>
        <begin position="13"/>
        <end position="73"/>
    </location>
</feature>
<dbReference type="Pfam" id="PF17746">
    <property type="entry name" value="SfsA_N"/>
    <property type="match status" value="1"/>
</dbReference>
<dbReference type="InterPro" id="IPR005224">
    <property type="entry name" value="SfsA"/>
</dbReference>
<dbReference type="Proteomes" id="UP001595632">
    <property type="component" value="Unassembled WGS sequence"/>
</dbReference>
<protein>
    <recommendedName>
        <fullName evidence="1">Sugar fermentation stimulation protein homolog</fullName>
    </recommendedName>
</protein>
<dbReference type="PANTHER" id="PTHR30545">
    <property type="entry name" value="SUGAR FERMENTATION STIMULATION PROTEIN A"/>
    <property type="match status" value="1"/>
</dbReference>
<feature type="domain" description="Sugar fermentation stimulation protein C-terminal" evidence="2">
    <location>
        <begin position="84"/>
        <end position="222"/>
    </location>
</feature>
<dbReference type="HAMAP" id="MF_00095">
    <property type="entry name" value="SfsA"/>
    <property type="match status" value="1"/>
</dbReference>
<dbReference type="Pfam" id="PF03749">
    <property type="entry name" value="SfsA"/>
    <property type="match status" value="1"/>
</dbReference>
<gene>
    <name evidence="1 4" type="primary">sfsA</name>
    <name evidence="4" type="ORF">ACFOGP_02320</name>
</gene>
<evidence type="ECO:0000313" key="4">
    <source>
        <dbReference type="EMBL" id="MFC3141522.1"/>
    </source>
</evidence>
<name>A0ABV7GQZ7_9RHOB</name>
<dbReference type="Gene3D" id="2.40.50.580">
    <property type="match status" value="1"/>
</dbReference>
<dbReference type="RefSeq" id="WP_275632217.1">
    <property type="nucleotide sequence ID" value="NZ_JARGYD010000002.1"/>
</dbReference>
<dbReference type="CDD" id="cd22359">
    <property type="entry name" value="SfsA-like_bacterial"/>
    <property type="match status" value="1"/>
</dbReference>
<accession>A0ABV7GQZ7</accession>
<evidence type="ECO:0000259" key="3">
    <source>
        <dbReference type="Pfam" id="PF17746"/>
    </source>
</evidence>
<dbReference type="InterPro" id="IPR041465">
    <property type="entry name" value="SfsA_N"/>
</dbReference>
<reference evidence="5" key="1">
    <citation type="journal article" date="2019" name="Int. J. Syst. Evol. Microbiol.">
        <title>The Global Catalogue of Microorganisms (GCM) 10K type strain sequencing project: providing services to taxonomists for standard genome sequencing and annotation.</title>
        <authorList>
            <consortium name="The Broad Institute Genomics Platform"/>
            <consortium name="The Broad Institute Genome Sequencing Center for Infectious Disease"/>
            <person name="Wu L."/>
            <person name="Ma J."/>
        </authorList>
    </citation>
    <scope>NUCLEOTIDE SEQUENCE [LARGE SCALE GENOMIC DNA]</scope>
    <source>
        <strain evidence="5">KCTC 52366</strain>
    </source>
</reference>
<dbReference type="EMBL" id="JBHRTB010000010">
    <property type="protein sequence ID" value="MFC3141522.1"/>
    <property type="molecule type" value="Genomic_DNA"/>
</dbReference>
<evidence type="ECO:0000256" key="1">
    <source>
        <dbReference type="HAMAP-Rule" id="MF_00095"/>
    </source>
</evidence>
<comment type="caution">
    <text evidence="4">The sequence shown here is derived from an EMBL/GenBank/DDBJ whole genome shotgun (WGS) entry which is preliminary data.</text>
</comment>
<evidence type="ECO:0000313" key="5">
    <source>
        <dbReference type="Proteomes" id="UP001595632"/>
    </source>
</evidence>
<organism evidence="4 5">
    <name type="scientific">Psychromarinibacter halotolerans</name>
    <dbReference type="NCBI Taxonomy" id="1775175"/>
    <lineage>
        <taxon>Bacteria</taxon>
        <taxon>Pseudomonadati</taxon>
        <taxon>Pseudomonadota</taxon>
        <taxon>Alphaproteobacteria</taxon>
        <taxon>Rhodobacterales</taxon>
        <taxon>Paracoccaceae</taxon>
        <taxon>Psychromarinibacter</taxon>
    </lineage>
</organism>
<proteinExistence type="inferred from homology"/>
<evidence type="ECO:0000259" key="2">
    <source>
        <dbReference type="Pfam" id="PF03749"/>
    </source>
</evidence>
<dbReference type="Gene3D" id="3.40.1350.60">
    <property type="match status" value="1"/>
</dbReference>
<dbReference type="NCBIfam" id="TIGR00230">
    <property type="entry name" value="sfsA"/>
    <property type="match status" value="1"/>
</dbReference>
<keyword evidence="5" id="KW-1185">Reference proteome</keyword>
<sequence length="237" mass="25978">MQFATPLVPARLIRRYKRFLADVRLEDETEVTAHCPNPGSMMGLADPGMRIWLEPNDDPKKKLKYGWRLVEHETGDFTGIDTAVPNRMLKDALIARAVPGLAAYDQVRPEVKYGEKSRVDFLLSANGLPDAYVEVKSVTLLRQPGVAEFPDAKTTRGARHMAELAAMVAEGHRAYVLFLVQRTDAQEVRIAHDIDPAYGQALRDAETAGVGILAHACGITPKGVTLGPELPVSTLVP</sequence>